<dbReference type="GO" id="GO:0004252">
    <property type="term" value="F:serine-type endopeptidase activity"/>
    <property type="evidence" value="ECO:0007669"/>
    <property type="project" value="TreeGrafter"/>
</dbReference>
<evidence type="ECO:0000256" key="4">
    <source>
        <dbReference type="ARBA" id="ARBA00023136"/>
    </source>
</evidence>
<dbReference type="InterPro" id="IPR035952">
    <property type="entry name" value="Rhomboid-like_sf"/>
</dbReference>
<sequence length="330" mass="35916">MQSVGPAGFYNAPISKVIALSVGATSLLASVLNIKPYFHLQLSPHLTTHHQFWRLFVSHLAFANSSDLLFGGIMIYHMRVIERHFGTAKYAAFLAIAWLVSTLLEVGALVMLSKLGLRSIPAGPLAILFAMLYQYHRIIPVTYKFKIFGATLSDKTYIYVIAAHMMLSQSIATIAPAACGLFAGALYRSDIMGIKRWRFPKMVNNFASRMLLPVVASAPAARSTATTPEQRAQSTGLPMEAMMATGIRNRRQAGRAGQPRGGVDGTMREYIGTLAGRAPEAGTSARPPSEEHIAILMTMFPGQTRETVIHALSTAHSDLNRAVEIMLSSP</sequence>
<evidence type="ECO:0000256" key="1">
    <source>
        <dbReference type="ARBA" id="ARBA00004141"/>
    </source>
</evidence>
<dbReference type="InterPro" id="IPR009060">
    <property type="entry name" value="UBA-like_sf"/>
</dbReference>
<keyword evidence="3 5" id="KW-1133">Transmembrane helix</keyword>
<dbReference type="PANTHER" id="PTHR43066:SF21">
    <property type="entry name" value="UBIQUITIN-ASSOCIATED DOMAIN-CONTAINING PROTEIN 2"/>
    <property type="match status" value="1"/>
</dbReference>
<dbReference type="OrthoDB" id="272778at2759"/>
<comment type="caution">
    <text evidence="7">The sequence shown here is derived from an EMBL/GenBank/DDBJ whole genome shotgun (WGS) entry which is preliminary data.</text>
</comment>
<evidence type="ECO:0000256" key="5">
    <source>
        <dbReference type="SAM" id="Phobius"/>
    </source>
</evidence>
<feature type="transmembrane region" description="Helical" evidence="5">
    <location>
        <begin position="90"/>
        <end position="112"/>
    </location>
</feature>
<evidence type="ECO:0000313" key="8">
    <source>
        <dbReference type="Proteomes" id="UP000612746"/>
    </source>
</evidence>
<dbReference type="AlphaFoldDB" id="A0A8H7QD66"/>
<organism evidence="7 8">
    <name type="scientific">Umbelopsis vinacea</name>
    <dbReference type="NCBI Taxonomy" id="44442"/>
    <lineage>
        <taxon>Eukaryota</taxon>
        <taxon>Fungi</taxon>
        <taxon>Fungi incertae sedis</taxon>
        <taxon>Mucoromycota</taxon>
        <taxon>Mucoromycotina</taxon>
        <taxon>Umbelopsidomycetes</taxon>
        <taxon>Umbelopsidales</taxon>
        <taxon>Umbelopsidaceae</taxon>
        <taxon>Umbelopsis</taxon>
    </lineage>
</organism>
<dbReference type="SMART" id="SM00165">
    <property type="entry name" value="UBA"/>
    <property type="match status" value="1"/>
</dbReference>
<dbReference type="SUPFAM" id="SSF144091">
    <property type="entry name" value="Rhomboid-like"/>
    <property type="match status" value="1"/>
</dbReference>
<accession>A0A8H7QD66</accession>
<dbReference type="SUPFAM" id="SSF46934">
    <property type="entry name" value="UBA-like"/>
    <property type="match status" value="1"/>
</dbReference>
<gene>
    <name evidence="7" type="ORF">INT44_004413</name>
</gene>
<dbReference type="EMBL" id="JAEPRA010000001">
    <property type="protein sequence ID" value="KAG2189271.1"/>
    <property type="molecule type" value="Genomic_DNA"/>
</dbReference>
<evidence type="ECO:0000313" key="7">
    <source>
        <dbReference type="EMBL" id="KAG2189271.1"/>
    </source>
</evidence>
<dbReference type="InterPro" id="IPR015940">
    <property type="entry name" value="UBA"/>
</dbReference>
<comment type="subcellular location">
    <subcellularLocation>
        <location evidence="1">Membrane</location>
        <topology evidence="1">Multi-pass membrane protein</topology>
    </subcellularLocation>
</comment>
<dbReference type="GO" id="GO:0016020">
    <property type="term" value="C:membrane"/>
    <property type="evidence" value="ECO:0007669"/>
    <property type="project" value="UniProtKB-SubCell"/>
</dbReference>
<feature type="domain" description="UBA" evidence="6">
    <location>
        <begin position="289"/>
        <end position="328"/>
    </location>
</feature>
<keyword evidence="8" id="KW-1185">Reference proteome</keyword>
<dbReference type="Gene3D" id="1.10.8.10">
    <property type="entry name" value="DNA helicase RuvA subunit, C-terminal domain"/>
    <property type="match status" value="1"/>
</dbReference>
<feature type="transmembrane region" description="Helical" evidence="5">
    <location>
        <begin position="55"/>
        <end position="78"/>
    </location>
</feature>
<name>A0A8H7QD66_9FUNG</name>
<keyword evidence="2 5" id="KW-0812">Transmembrane</keyword>
<proteinExistence type="predicted"/>
<reference evidence="7" key="1">
    <citation type="submission" date="2020-12" db="EMBL/GenBank/DDBJ databases">
        <title>Metabolic potential, ecology and presence of endohyphal bacteria is reflected in genomic diversity of Mucoromycotina.</title>
        <authorList>
            <person name="Muszewska A."/>
            <person name="Okrasinska A."/>
            <person name="Steczkiewicz K."/>
            <person name="Drgas O."/>
            <person name="Orlowska M."/>
            <person name="Perlinska-Lenart U."/>
            <person name="Aleksandrzak-Piekarczyk T."/>
            <person name="Szatraj K."/>
            <person name="Zielenkiewicz U."/>
            <person name="Pilsyk S."/>
            <person name="Malc E."/>
            <person name="Mieczkowski P."/>
            <person name="Kruszewska J.S."/>
            <person name="Biernat P."/>
            <person name="Pawlowska J."/>
        </authorList>
    </citation>
    <scope>NUCLEOTIDE SEQUENCE</scope>
    <source>
        <strain evidence="7">WA0000051536</strain>
    </source>
</reference>
<evidence type="ECO:0000256" key="2">
    <source>
        <dbReference type="ARBA" id="ARBA00022692"/>
    </source>
</evidence>
<feature type="transmembrane region" description="Helical" evidence="5">
    <location>
        <begin position="156"/>
        <end position="187"/>
    </location>
</feature>
<dbReference type="Proteomes" id="UP000612746">
    <property type="component" value="Unassembled WGS sequence"/>
</dbReference>
<feature type="transmembrane region" description="Helical" evidence="5">
    <location>
        <begin position="12"/>
        <end position="34"/>
    </location>
</feature>
<protein>
    <recommendedName>
        <fullName evidence="6">UBA domain-containing protein</fullName>
    </recommendedName>
</protein>
<dbReference type="PANTHER" id="PTHR43066">
    <property type="entry name" value="RHOMBOID-RELATED PROTEIN"/>
    <property type="match status" value="1"/>
</dbReference>
<evidence type="ECO:0000256" key="3">
    <source>
        <dbReference type="ARBA" id="ARBA00022989"/>
    </source>
</evidence>
<evidence type="ECO:0000259" key="6">
    <source>
        <dbReference type="SMART" id="SM00165"/>
    </source>
</evidence>
<keyword evidence="4 5" id="KW-0472">Membrane</keyword>